<dbReference type="EMBL" id="JBCGBO010000001">
    <property type="protein sequence ID" value="KAK9228887.1"/>
    <property type="molecule type" value="Genomic_DNA"/>
</dbReference>
<dbReference type="SUPFAM" id="SSF52058">
    <property type="entry name" value="L domain-like"/>
    <property type="match status" value="1"/>
</dbReference>
<feature type="domain" description="Disease resistance R13L4/SHOC-2-like LRR" evidence="4">
    <location>
        <begin position="323"/>
        <end position="637"/>
    </location>
</feature>
<keyword evidence="6" id="KW-1185">Reference proteome</keyword>
<dbReference type="Pfam" id="PF23559">
    <property type="entry name" value="WHD_DRP"/>
    <property type="match status" value="1"/>
</dbReference>
<organism evidence="5 6">
    <name type="scientific">Citrus x changshan-huyou</name>
    <dbReference type="NCBI Taxonomy" id="2935761"/>
    <lineage>
        <taxon>Eukaryota</taxon>
        <taxon>Viridiplantae</taxon>
        <taxon>Streptophyta</taxon>
        <taxon>Embryophyta</taxon>
        <taxon>Tracheophyta</taxon>
        <taxon>Spermatophyta</taxon>
        <taxon>Magnoliopsida</taxon>
        <taxon>eudicotyledons</taxon>
        <taxon>Gunneridae</taxon>
        <taxon>Pentapetalae</taxon>
        <taxon>rosids</taxon>
        <taxon>malvids</taxon>
        <taxon>Sapindales</taxon>
        <taxon>Rutaceae</taxon>
        <taxon>Aurantioideae</taxon>
        <taxon>Citrus</taxon>
    </lineage>
</organism>
<dbReference type="InterPro" id="IPR032675">
    <property type="entry name" value="LRR_dom_sf"/>
</dbReference>
<keyword evidence="2" id="KW-0611">Plant defense</keyword>
<evidence type="ECO:0000313" key="5">
    <source>
        <dbReference type="EMBL" id="KAK9228887.1"/>
    </source>
</evidence>
<dbReference type="InterPro" id="IPR036388">
    <property type="entry name" value="WH-like_DNA-bd_sf"/>
</dbReference>
<name>A0AAP0MXG8_9ROSI</name>
<feature type="domain" description="Disease resistance protein winged helix" evidence="3">
    <location>
        <begin position="175"/>
        <end position="245"/>
    </location>
</feature>
<gene>
    <name evidence="5" type="ORF">WN944_021844</name>
</gene>
<accession>A0AAP0MXG8</accession>
<sequence>MAVEATILPLVRILKEMSRERFEDRRLGPQLENSSKVLEDVGKSLKENEINDVSLEFLKAVFQAEDTAHTFRIQNRKRVCVHKAFGQVFPGVIIPLRSFIIQARFRNKMEKLVSEIRAKSEKMLLEVESKGGSTVDNDQATTLDQSSPRGISSIWVLANKSLSPHLKACLHYFRLFPKSYEISVRRLLQLWLAERLVTPIEGKDMAPEDQAKKDFHQLVLMNMIEVVKLKSDGRPKTCRVPSSLSDYLFPDAESGGVFCIHDGSRSNATSSSSDLCVRRLAEHLDNLSSITPDEKQFEYLHSYLFFVKRKGGKPAGELGNLLKMVIAIRGYRLLRVLDLEDVYKPVLPETIGKLQLLRYVGLRRTFIDSIPKSLGDLHSLETLDMKHTNITSLPKSIWKVKTLRHLYLNDIHLQMSVRKPFVKPSLTNLRTLWGLSIGKKSPPLNWLENLSGLKNLGLICNIASLGKITNLIQGLTSLESLRLRSINDFYGPSDLAIGSLKNHKELKELYLLGRLPGPFKLEELPPNLRIFTLSLSYLSEDPMPVLGQLTELKALRLFAHSYIGEKMTCGNGGFPQLRVLKLWVLKELKEWTIKEGAMTALEELEIRNCPKLKMPTELNKLSNLKELTLVDMKKSFEDEARGCMAKTGENKHGVEALE</sequence>
<protein>
    <submittedName>
        <fullName evidence="5">Uncharacterized protein</fullName>
    </submittedName>
</protein>
<evidence type="ECO:0000256" key="1">
    <source>
        <dbReference type="ARBA" id="ARBA00022737"/>
    </source>
</evidence>
<evidence type="ECO:0000256" key="2">
    <source>
        <dbReference type="ARBA" id="ARBA00022821"/>
    </source>
</evidence>
<dbReference type="InterPro" id="IPR044974">
    <property type="entry name" value="Disease_R_plants"/>
</dbReference>
<dbReference type="Gene3D" id="1.10.10.10">
    <property type="entry name" value="Winged helix-like DNA-binding domain superfamily/Winged helix DNA-binding domain"/>
    <property type="match status" value="1"/>
</dbReference>
<dbReference type="Proteomes" id="UP001428341">
    <property type="component" value="Unassembled WGS sequence"/>
</dbReference>
<proteinExistence type="predicted"/>
<dbReference type="AlphaFoldDB" id="A0AAP0MXG8"/>
<keyword evidence="1" id="KW-0677">Repeat</keyword>
<dbReference type="PANTHER" id="PTHR23155:SF955">
    <property type="entry name" value="AAA+ ATPASE DOMAIN-CONTAINING PROTEIN"/>
    <property type="match status" value="1"/>
</dbReference>
<dbReference type="PANTHER" id="PTHR23155">
    <property type="entry name" value="DISEASE RESISTANCE PROTEIN RP"/>
    <property type="match status" value="1"/>
</dbReference>
<comment type="caution">
    <text evidence="5">The sequence shown here is derived from an EMBL/GenBank/DDBJ whole genome shotgun (WGS) entry which is preliminary data.</text>
</comment>
<evidence type="ECO:0000259" key="3">
    <source>
        <dbReference type="Pfam" id="PF23559"/>
    </source>
</evidence>
<dbReference type="GO" id="GO:0098542">
    <property type="term" value="P:defense response to other organism"/>
    <property type="evidence" value="ECO:0007669"/>
    <property type="project" value="TreeGrafter"/>
</dbReference>
<dbReference type="InterPro" id="IPR058922">
    <property type="entry name" value="WHD_DRP"/>
</dbReference>
<evidence type="ECO:0000259" key="4">
    <source>
        <dbReference type="Pfam" id="PF23598"/>
    </source>
</evidence>
<dbReference type="InterPro" id="IPR055414">
    <property type="entry name" value="LRR_R13L4/SHOC2-like"/>
</dbReference>
<evidence type="ECO:0000313" key="6">
    <source>
        <dbReference type="Proteomes" id="UP001428341"/>
    </source>
</evidence>
<dbReference type="Pfam" id="PF23598">
    <property type="entry name" value="LRR_14"/>
    <property type="match status" value="1"/>
</dbReference>
<reference evidence="5 6" key="1">
    <citation type="submission" date="2024-05" db="EMBL/GenBank/DDBJ databases">
        <title>Haplotype-resolved chromosome-level genome assembly of Huyou (Citrus changshanensis).</title>
        <authorList>
            <person name="Miao C."/>
            <person name="Chen W."/>
            <person name="Wu Y."/>
            <person name="Wang L."/>
            <person name="Zhao S."/>
            <person name="Grierson D."/>
            <person name="Xu C."/>
            <person name="Chen K."/>
        </authorList>
    </citation>
    <scope>NUCLEOTIDE SEQUENCE [LARGE SCALE GENOMIC DNA]</scope>
    <source>
        <strain evidence="5">01-14</strain>
        <tissue evidence="5">Leaf</tissue>
    </source>
</reference>
<dbReference type="Gene3D" id="3.80.10.10">
    <property type="entry name" value="Ribonuclease Inhibitor"/>
    <property type="match status" value="1"/>
</dbReference>